<feature type="domain" description="Sulfite reductase [NADPH] flavoprotein alpha-component-like FAD-binding" evidence="7">
    <location>
        <begin position="348"/>
        <end position="392"/>
    </location>
</feature>
<proteinExistence type="predicted"/>
<dbReference type="Pfam" id="PF00667">
    <property type="entry name" value="FAD_binding_1"/>
    <property type="match status" value="1"/>
</dbReference>
<dbReference type="Proteomes" id="UP000734854">
    <property type="component" value="Unassembled WGS sequence"/>
</dbReference>
<dbReference type="EMBL" id="JACMSC010000015">
    <property type="protein sequence ID" value="KAG6485295.1"/>
    <property type="molecule type" value="Genomic_DNA"/>
</dbReference>
<dbReference type="GO" id="GO:0003958">
    <property type="term" value="F:NADPH-hemoprotein reductase activity"/>
    <property type="evidence" value="ECO:0007669"/>
    <property type="project" value="UniProtKB-EC"/>
</dbReference>
<reference evidence="8 9" key="1">
    <citation type="submission" date="2020-08" db="EMBL/GenBank/DDBJ databases">
        <title>Plant Genome Project.</title>
        <authorList>
            <person name="Zhang R.-G."/>
        </authorList>
    </citation>
    <scope>NUCLEOTIDE SEQUENCE [LARGE SCALE GENOMIC DNA]</scope>
    <source>
        <tissue evidence="8">Rhizome</tissue>
    </source>
</reference>
<comment type="cofactor">
    <cofactor evidence="1">
        <name>FAD</name>
        <dbReference type="ChEBI" id="CHEBI:57692"/>
    </cofactor>
</comment>
<dbReference type="PANTHER" id="PTHR19384:SF17">
    <property type="entry name" value="NADPH--CYTOCHROME P450 REDUCTASE"/>
    <property type="match status" value="1"/>
</dbReference>
<dbReference type="EC" id="1.6.2.4" evidence="5"/>
<dbReference type="Gene3D" id="1.20.990.10">
    <property type="entry name" value="NADPH-cytochrome p450 Reductase, Chain A, domain 3"/>
    <property type="match status" value="1"/>
</dbReference>
<name>A0A8J5FE30_ZINOF</name>
<evidence type="ECO:0000256" key="1">
    <source>
        <dbReference type="ARBA" id="ARBA00001974"/>
    </source>
</evidence>
<evidence type="ECO:0000256" key="3">
    <source>
        <dbReference type="ARBA" id="ARBA00022827"/>
    </source>
</evidence>
<dbReference type="Pfam" id="PF14223">
    <property type="entry name" value="Retrotran_gag_2"/>
    <property type="match status" value="1"/>
</dbReference>
<sequence>MYSDTDVDDDGKKKAVLFFGTQTGTDTVRGAFAEEGKARYEEAAFKVVDFSKDRGKWLNNLQCAVFGLGNRYEALNEKDVVVIKTEKFKQKSKDDDLLGFGEAKVTSQSSRTYRGLVITAREGRHGEENREDTSAREGRHGEEGFGEENREGTSAREGRHGEEGFGEENREGTSAREGRHCEDFCEGFNEGFCKKKNLGSPGPGPTLAVKELTSSIVKLDRFEGDNFIRGKKRVHFFLIALNVVYVLNTPKPTHEGEEEETLDEFRAKQKWETDDEICRGHILNAMGDNLLDIYHKVGTAKELWKKLEVRKELIWPELDQLLQGDDDAFDAAHLEKSWNLANGYAVHDIQHPCRTNVAVHQKLNTPASDRSCIHIEFEIFGTSLTYETGDHVEDGTSISGASLPAPFLSPCTSQTALTPSALHKPNMHRTLLERFVLLIVQDEYSQWIVVSQRSLIELMTEFPSTKPPLGVFFTAIARAYNQRSPIYLSTSLNELAVLQSRLRKQAGLAPFRGSYTSPSPILLFFSLFCEIKHIQDYIYEDELKNFVKTEALSELIVAFSREGPTKEYVQHKMDEKASDIWKINTQGFLSKSHRAIPCYFSIVRDARDFRNCEEIYRDLLIVQRRYLRIRYLRDVW</sequence>
<dbReference type="InterPro" id="IPR017938">
    <property type="entry name" value="Riboflavin_synthase-like_b-brl"/>
</dbReference>
<organism evidence="8 9">
    <name type="scientific">Zingiber officinale</name>
    <name type="common">Ginger</name>
    <name type="synonym">Amomum zingiber</name>
    <dbReference type="NCBI Taxonomy" id="94328"/>
    <lineage>
        <taxon>Eukaryota</taxon>
        <taxon>Viridiplantae</taxon>
        <taxon>Streptophyta</taxon>
        <taxon>Embryophyta</taxon>
        <taxon>Tracheophyta</taxon>
        <taxon>Spermatophyta</taxon>
        <taxon>Magnoliopsida</taxon>
        <taxon>Liliopsida</taxon>
        <taxon>Zingiberales</taxon>
        <taxon>Zingiberaceae</taxon>
        <taxon>Zingiber</taxon>
    </lineage>
</organism>
<evidence type="ECO:0000313" key="9">
    <source>
        <dbReference type="Proteomes" id="UP000734854"/>
    </source>
</evidence>
<dbReference type="AlphaFoldDB" id="A0A8J5FE30"/>
<dbReference type="GO" id="GO:0050660">
    <property type="term" value="F:flavin adenine dinucleotide binding"/>
    <property type="evidence" value="ECO:0007669"/>
    <property type="project" value="TreeGrafter"/>
</dbReference>
<dbReference type="InterPro" id="IPR003097">
    <property type="entry name" value="CysJ-like_FAD-binding"/>
</dbReference>
<dbReference type="InterPro" id="IPR039261">
    <property type="entry name" value="FNR_nucleotide-bd"/>
</dbReference>
<gene>
    <name evidence="8" type="ORF">ZIOFF_053829</name>
</gene>
<dbReference type="SUPFAM" id="SSF63380">
    <property type="entry name" value="Riboflavin synthase domain-like"/>
    <property type="match status" value="1"/>
</dbReference>
<keyword evidence="2" id="KW-0285">Flavoprotein</keyword>
<feature type="region of interest" description="Disordered" evidence="6">
    <location>
        <begin position="121"/>
        <end position="176"/>
    </location>
</feature>
<evidence type="ECO:0000313" key="8">
    <source>
        <dbReference type="EMBL" id="KAG6485295.1"/>
    </source>
</evidence>
<keyword evidence="3" id="KW-0274">FAD</keyword>
<dbReference type="InterPro" id="IPR023173">
    <property type="entry name" value="NADPH_Cyt_P450_Rdtase_alpha"/>
</dbReference>
<dbReference type="Gene3D" id="2.40.30.10">
    <property type="entry name" value="Translation factors"/>
    <property type="match status" value="1"/>
</dbReference>
<evidence type="ECO:0000256" key="4">
    <source>
        <dbReference type="ARBA" id="ARBA00023002"/>
    </source>
</evidence>
<protein>
    <recommendedName>
        <fullName evidence="5">NADPH--hemoprotein reductase</fullName>
        <ecNumber evidence="5">1.6.2.4</ecNumber>
    </recommendedName>
</protein>
<dbReference type="GO" id="GO:0005829">
    <property type="term" value="C:cytosol"/>
    <property type="evidence" value="ECO:0007669"/>
    <property type="project" value="TreeGrafter"/>
</dbReference>
<comment type="caution">
    <text evidence="8">The sequence shown here is derived from an EMBL/GenBank/DDBJ whole genome shotgun (WGS) entry which is preliminary data.</text>
</comment>
<evidence type="ECO:0000256" key="6">
    <source>
        <dbReference type="SAM" id="MobiDB-lite"/>
    </source>
</evidence>
<dbReference type="GO" id="GO:0010181">
    <property type="term" value="F:FMN binding"/>
    <property type="evidence" value="ECO:0007669"/>
    <property type="project" value="TreeGrafter"/>
</dbReference>
<keyword evidence="9" id="KW-1185">Reference proteome</keyword>
<evidence type="ECO:0000256" key="2">
    <source>
        <dbReference type="ARBA" id="ARBA00022630"/>
    </source>
</evidence>
<dbReference type="PANTHER" id="PTHR19384">
    <property type="entry name" value="NITRIC OXIDE SYNTHASE-RELATED"/>
    <property type="match status" value="1"/>
</dbReference>
<accession>A0A8J5FE30</accession>
<keyword evidence="4" id="KW-0560">Oxidoreductase</keyword>
<dbReference type="SUPFAM" id="SSF52343">
    <property type="entry name" value="Ferredoxin reductase-like, C-terminal NADP-linked domain"/>
    <property type="match status" value="1"/>
</dbReference>
<evidence type="ECO:0000259" key="7">
    <source>
        <dbReference type="Pfam" id="PF00667"/>
    </source>
</evidence>
<evidence type="ECO:0000256" key="5">
    <source>
        <dbReference type="ARBA" id="ARBA00023797"/>
    </source>
</evidence>
<dbReference type="Gene3D" id="3.40.50.80">
    <property type="entry name" value="Nucleotide-binding domain of ferredoxin-NADP reductase (FNR) module"/>
    <property type="match status" value="1"/>
</dbReference>